<sequence length="311" mass="34800">MNGTAEQALRRLELTITRRLDGLLHGAHQGLLPGTGSESGDSRVYVPGEDDVRRMDWAVTARTTVPHVRDLIADRELETWALADLSPSMDFGTAETDKRDLVVAAVGAIGFLSSRMGDRFGALVIHDEYVHRMPARTGRPALYGLLHSLMEAPRGRPVPDAPDLAEGIDVLSAARRRRGLRVVVSDFLDARPELDPEAERPWERPIRRLAARHQVLAVEVIDPRELELPDVGRVAFTDPETGKVREVHLSPEVRRRYAEAAALQREGTRVALRRAGVAHLVLRTDRDWVFDVAQFVLRQRRMSHVARRSGL</sequence>
<dbReference type="STRING" id="46177.SAMN05660976_03329"/>
<dbReference type="InterPro" id="IPR002881">
    <property type="entry name" value="DUF58"/>
</dbReference>
<gene>
    <name evidence="2" type="ORF">SAMN05660976_03329</name>
</gene>
<protein>
    <recommendedName>
        <fullName evidence="1">DUF58 domain-containing protein</fullName>
    </recommendedName>
</protein>
<dbReference type="PANTHER" id="PTHR33608">
    <property type="entry name" value="BLL2464 PROTEIN"/>
    <property type="match status" value="1"/>
</dbReference>
<accession>A0A1H7T2U6</accession>
<dbReference type="AlphaFoldDB" id="A0A1H7T2U6"/>
<dbReference type="PANTHER" id="PTHR33608:SF6">
    <property type="entry name" value="BLL2464 PROTEIN"/>
    <property type="match status" value="1"/>
</dbReference>
<name>A0A1H7T2U6_9ACTN</name>
<reference evidence="2 3" key="1">
    <citation type="submission" date="2016-10" db="EMBL/GenBank/DDBJ databases">
        <authorList>
            <person name="de Groot N.N."/>
        </authorList>
    </citation>
    <scope>NUCLEOTIDE SEQUENCE [LARGE SCALE GENOMIC DNA]</scope>
    <source>
        <strain evidence="2 3">DSM 43357</strain>
    </source>
</reference>
<keyword evidence="3" id="KW-1185">Reference proteome</keyword>
<evidence type="ECO:0000313" key="3">
    <source>
        <dbReference type="Proteomes" id="UP000198953"/>
    </source>
</evidence>
<organism evidence="2 3">
    <name type="scientific">Nonomuraea pusilla</name>
    <dbReference type="NCBI Taxonomy" id="46177"/>
    <lineage>
        <taxon>Bacteria</taxon>
        <taxon>Bacillati</taxon>
        <taxon>Actinomycetota</taxon>
        <taxon>Actinomycetes</taxon>
        <taxon>Streptosporangiales</taxon>
        <taxon>Streptosporangiaceae</taxon>
        <taxon>Nonomuraea</taxon>
    </lineage>
</organism>
<dbReference type="Proteomes" id="UP000198953">
    <property type="component" value="Unassembled WGS sequence"/>
</dbReference>
<feature type="domain" description="DUF58" evidence="1">
    <location>
        <begin position="41"/>
        <end position="266"/>
    </location>
</feature>
<proteinExistence type="predicted"/>
<dbReference type="EMBL" id="FOBF01000007">
    <property type="protein sequence ID" value="SEL79230.1"/>
    <property type="molecule type" value="Genomic_DNA"/>
</dbReference>
<dbReference type="Pfam" id="PF01882">
    <property type="entry name" value="DUF58"/>
    <property type="match status" value="1"/>
</dbReference>
<evidence type="ECO:0000313" key="2">
    <source>
        <dbReference type="EMBL" id="SEL79230.1"/>
    </source>
</evidence>
<evidence type="ECO:0000259" key="1">
    <source>
        <dbReference type="Pfam" id="PF01882"/>
    </source>
</evidence>